<keyword evidence="6" id="KW-0472">Membrane</keyword>
<dbReference type="SMART" id="SM00179">
    <property type="entry name" value="EGF_CA"/>
    <property type="match status" value="2"/>
</dbReference>
<evidence type="ECO:0000256" key="5">
    <source>
        <dbReference type="PROSITE-ProRule" id="PRU00076"/>
    </source>
</evidence>
<comment type="caution">
    <text evidence="8">The sequence shown here is derived from an EMBL/GenBank/DDBJ whole genome shotgun (WGS) entry which is preliminary data.</text>
</comment>
<proteinExistence type="predicted"/>
<keyword evidence="4" id="KW-0325">Glycoprotein</keyword>
<feature type="disulfide bond" evidence="5">
    <location>
        <begin position="139"/>
        <end position="149"/>
    </location>
</feature>
<dbReference type="SMART" id="SM00181">
    <property type="entry name" value="EGF"/>
    <property type="match status" value="2"/>
</dbReference>
<dbReference type="PROSITE" id="PS00022">
    <property type="entry name" value="EGF_1"/>
    <property type="match status" value="2"/>
</dbReference>
<keyword evidence="6" id="KW-1133">Transmembrane helix</keyword>
<feature type="disulfide bond" evidence="5">
    <location>
        <begin position="160"/>
        <end position="169"/>
    </location>
</feature>
<dbReference type="PANTHER" id="PTHR12916">
    <property type="entry name" value="CYTOCHROME C OXIDASE POLYPEPTIDE VIC-2"/>
    <property type="match status" value="1"/>
</dbReference>
<organism evidence="8 9">
    <name type="scientific">Porites lobata</name>
    <dbReference type="NCBI Taxonomy" id="104759"/>
    <lineage>
        <taxon>Eukaryota</taxon>
        <taxon>Metazoa</taxon>
        <taxon>Cnidaria</taxon>
        <taxon>Anthozoa</taxon>
        <taxon>Hexacorallia</taxon>
        <taxon>Scleractinia</taxon>
        <taxon>Fungiina</taxon>
        <taxon>Poritidae</taxon>
        <taxon>Porites</taxon>
    </lineage>
</organism>
<keyword evidence="1 5" id="KW-0245">EGF-like domain</keyword>
<evidence type="ECO:0000256" key="2">
    <source>
        <dbReference type="ARBA" id="ARBA00022737"/>
    </source>
</evidence>
<protein>
    <recommendedName>
        <fullName evidence="7">EGF-like domain-containing protein</fullName>
    </recommendedName>
</protein>
<reference evidence="8 9" key="1">
    <citation type="submission" date="2022-05" db="EMBL/GenBank/DDBJ databases">
        <authorList>
            <consortium name="Genoscope - CEA"/>
            <person name="William W."/>
        </authorList>
    </citation>
    <scope>NUCLEOTIDE SEQUENCE [LARGE SCALE GENOMIC DNA]</scope>
</reference>
<dbReference type="Gene3D" id="2.10.25.10">
    <property type="entry name" value="Laminin"/>
    <property type="match status" value="2"/>
</dbReference>
<keyword evidence="3 5" id="KW-1015">Disulfide bond</keyword>
<dbReference type="InterPro" id="IPR009030">
    <property type="entry name" value="Growth_fac_rcpt_cys_sf"/>
</dbReference>
<dbReference type="PROSITE" id="PS00010">
    <property type="entry name" value="ASX_HYDROXYL"/>
    <property type="match status" value="1"/>
</dbReference>
<name>A0ABN8SDP0_9CNID</name>
<evidence type="ECO:0000313" key="8">
    <source>
        <dbReference type="EMBL" id="CAH3189365.1"/>
    </source>
</evidence>
<dbReference type="CDD" id="cd00054">
    <property type="entry name" value="EGF_CA"/>
    <property type="match status" value="2"/>
</dbReference>
<accession>A0ABN8SDP0</accession>
<evidence type="ECO:0000256" key="4">
    <source>
        <dbReference type="ARBA" id="ARBA00023180"/>
    </source>
</evidence>
<dbReference type="InterPro" id="IPR000742">
    <property type="entry name" value="EGF"/>
</dbReference>
<dbReference type="EMBL" id="CALNXK010000713">
    <property type="protein sequence ID" value="CAH3189365.1"/>
    <property type="molecule type" value="Genomic_DNA"/>
</dbReference>
<dbReference type="SUPFAM" id="SSF57184">
    <property type="entry name" value="Growth factor receptor domain"/>
    <property type="match status" value="1"/>
</dbReference>
<dbReference type="InterPro" id="IPR013032">
    <property type="entry name" value="EGF-like_CS"/>
</dbReference>
<feature type="transmembrane region" description="Helical" evidence="6">
    <location>
        <begin position="310"/>
        <end position="332"/>
    </location>
</feature>
<keyword evidence="2" id="KW-0677">Repeat</keyword>
<dbReference type="Pfam" id="PF00008">
    <property type="entry name" value="EGF"/>
    <property type="match status" value="1"/>
</dbReference>
<evidence type="ECO:0000313" key="9">
    <source>
        <dbReference type="Proteomes" id="UP001159405"/>
    </source>
</evidence>
<keyword evidence="9" id="KW-1185">Reference proteome</keyword>
<feature type="domain" description="EGF-like" evidence="7">
    <location>
        <begin position="97"/>
        <end position="133"/>
    </location>
</feature>
<dbReference type="PROSITE" id="PS01187">
    <property type="entry name" value="EGF_CA"/>
    <property type="match status" value="1"/>
</dbReference>
<evidence type="ECO:0000256" key="6">
    <source>
        <dbReference type="SAM" id="Phobius"/>
    </source>
</evidence>
<dbReference type="PROSITE" id="PS01186">
    <property type="entry name" value="EGF_2"/>
    <property type="match status" value="2"/>
</dbReference>
<feature type="non-terminal residue" evidence="8">
    <location>
        <position position="1"/>
    </location>
</feature>
<dbReference type="Pfam" id="PF12661">
    <property type="entry name" value="hEGF"/>
    <property type="match status" value="1"/>
</dbReference>
<sequence>SPSVSPSVLVFTSASLSASVSTSGSASLSPSVSPSVSASTSASLSASVSTSISASTSASFLPRLSTFTFPAILSASSLSTISSSCLPGFSGVNCSEDINDCLGVTCLNNGTCMDQVNGYTCQCNIGFYGLNCEIAPDACNPDPCENGICSISGDSYSCICDPGYEGENCDIEQEPLQFEVQMEILQLGSSYDSSLANNDTDSFRAQSNALTDDVFEPYFRSQFPSFDRMEIIGYYQGFPGLGVRYKLYFLASSNVTNVSIALSLREANKTKDINFYTIGGNLQVSEILPILLSTTPATTIVPPEPSKIELWIIILVVSLLLLCCCCPLLLLLARRYKRKRSQDVVNINDFSDWYAPGLRADGQSPALFDDLNEAII</sequence>
<dbReference type="InterPro" id="IPR018097">
    <property type="entry name" value="EGF_Ca-bd_CS"/>
</dbReference>
<dbReference type="Proteomes" id="UP001159405">
    <property type="component" value="Unassembled WGS sequence"/>
</dbReference>
<dbReference type="PANTHER" id="PTHR12916:SF13">
    <property type="entry name" value="SUSHI, VON WILLEBRAND FACTOR TYPE A, EGF AND PENTRAXIN DOMAIN-CONTAINING PROTEIN 1-LIKE"/>
    <property type="match status" value="1"/>
</dbReference>
<evidence type="ECO:0000256" key="3">
    <source>
        <dbReference type="ARBA" id="ARBA00023157"/>
    </source>
</evidence>
<dbReference type="InterPro" id="IPR000152">
    <property type="entry name" value="EGF-type_Asp/Asn_hydroxyl_site"/>
</dbReference>
<comment type="caution">
    <text evidence="5">Lacks conserved residue(s) required for the propagation of feature annotation.</text>
</comment>
<evidence type="ECO:0000256" key="1">
    <source>
        <dbReference type="ARBA" id="ARBA00022536"/>
    </source>
</evidence>
<feature type="domain" description="EGF-like" evidence="7">
    <location>
        <begin position="135"/>
        <end position="170"/>
    </location>
</feature>
<dbReference type="InterPro" id="IPR001881">
    <property type="entry name" value="EGF-like_Ca-bd_dom"/>
</dbReference>
<evidence type="ECO:0000259" key="7">
    <source>
        <dbReference type="PROSITE" id="PS50026"/>
    </source>
</evidence>
<feature type="disulfide bond" evidence="5">
    <location>
        <begin position="123"/>
        <end position="132"/>
    </location>
</feature>
<dbReference type="PROSITE" id="PS50026">
    <property type="entry name" value="EGF_3"/>
    <property type="match status" value="2"/>
</dbReference>
<gene>
    <name evidence="8" type="ORF">PLOB_00043605</name>
</gene>
<keyword evidence="6" id="KW-0812">Transmembrane</keyword>